<gene>
    <name evidence="1" type="ORF">B0T18DRAFT_428808</name>
</gene>
<reference evidence="1" key="1">
    <citation type="submission" date="2023-06" db="EMBL/GenBank/DDBJ databases">
        <title>Genome-scale phylogeny and comparative genomics of the fungal order Sordariales.</title>
        <authorList>
            <consortium name="Lawrence Berkeley National Laboratory"/>
            <person name="Hensen N."/>
            <person name="Bonometti L."/>
            <person name="Westerberg I."/>
            <person name="Brannstrom I.O."/>
            <person name="Guillou S."/>
            <person name="Cros-Aarteil S."/>
            <person name="Calhoun S."/>
            <person name="Haridas S."/>
            <person name="Kuo A."/>
            <person name="Mondo S."/>
            <person name="Pangilinan J."/>
            <person name="Riley R."/>
            <person name="LaButti K."/>
            <person name="Andreopoulos B."/>
            <person name="Lipzen A."/>
            <person name="Chen C."/>
            <person name="Yanf M."/>
            <person name="Daum C."/>
            <person name="Ng V."/>
            <person name="Clum A."/>
            <person name="Steindorff A."/>
            <person name="Ohm R."/>
            <person name="Martin F."/>
            <person name="Silar P."/>
            <person name="Natvig D."/>
            <person name="Lalanne C."/>
            <person name="Gautier V."/>
            <person name="Ament-velasquez S.L."/>
            <person name="Kruys A."/>
            <person name="Hutchinson M.I."/>
            <person name="Powell A.J."/>
            <person name="Barry K."/>
            <person name="Miller A.N."/>
            <person name="Grigoriev I.V."/>
            <person name="Debuchy R."/>
            <person name="Gladieux P."/>
            <person name="Thoren M.H."/>
            <person name="Johannesson H."/>
        </authorList>
    </citation>
    <scope>NUCLEOTIDE SEQUENCE</scope>
    <source>
        <strain evidence="1">SMH3187-1</strain>
    </source>
</reference>
<keyword evidence="2" id="KW-1185">Reference proteome</keyword>
<evidence type="ECO:0000313" key="1">
    <source>
        <dbReference type="EMBL" id="KAK0745702.1"/>
    </source>
</evidence>
<sequence length="391" mass="42780">MDTVKVAVVGSPFANMFPIYDVAGDEADVLLIVQSSTKPFAPWDEPVPNPYRPATAALKSASGLRIKASSKHIILASRVLKNKLHHANAKTSTQSDGRIHLTLAEGFDPKAVSIVLNAIHSRGSKVPRVIDLETLAKIAFFVDRFQLYDAVEIYADRWIAKLEDQLGDAYDRDLVFWIYTSYVFRRGDLFQAATRIAVAHSNGPLRTLGLPIREKIIRDIDLQRQSLVSTSLITLHAALETLATTTPSCPKYHCDSFLLGELIKTLTKARLFWPRPEKPFASVSHTAIVDAVVSTAQFQWRSPEVVKTGGGSDLWGNPIGKTSPKRATIQSHQQITPESSPEPVVRVASGNSFETHACEARKLVAGLEGLEGLAEGVKGLALQSGSGYQLY</sequence>
<dbReference type="Proteomes" id="UP001172155">
    <property type="component" value="Unassembled WGS sequence"/>
</dbReference>
<name>A0AA40EUM2_9PEZI</name>
<evidence type="ECO:0000313" key="2">
    <source>
        <dbReference type="Proteomes" id="UP001172155"/>
    </source>
</evidence>
<proteinExistence type="predicted"/>
<dbReference type="AlphaFoldDB" id="A0AA40EUM2"/>
<accession>A0AA40EUM2</accession>
<dbReference type="EMBL" id="JAUKUD010000004">
    <property type="protein sequence ID" value="KAK0745702.1"/>
    <property type="molecule type" value="Genomic_DNA"/>
</dbReference>
<evidence type="ECO:0008006" key="3">
    <source>
        <dbReference type="Google" id="ProtNLM"/>
    </source>
</evidence>
<protein>
    <recommendedName>
        <fullName evidence="3">BTB domain-containing protein</fullName>
    </recommendedName>
</protein>
<organism evidence="1 2">
    <name type="scientific">Schizothecium vesticola</name>
    <dbReference type="NCBI Taxonomy" id="314040"/>
    <lineage>
        <taxon>Eukaryota</taxon>
        <taxon>Fungi</taxon>
        <taxon>Dikarya</taxon>
        <taxon>Ascomycota</taxon>
        <taxon>Pezizomycotina</taxon>
        <taxon>Sordariomycetes</taxon>
        <taxon>Sordariomycetidae</taxon>
        <taxon>Sordariales</taxon>
        <taxon>Schizotheciaceae</taxon>
        <taxon>Schizothecium</taxon>
    </lineage>
</organism>
<comment type="caution">
    <text evidence="1">The sequence shown here is derived from an EMBL/GenBank/DDBJ whole genome shotgun (WGS) entry which is preliminary data.</text>
</comment>